<accession>A0A1W6YZQ8</accession>
<dbReference type="GO" id="GO:0008270">
    <property type="term" value="F:zinc ion binding"/>
    <property type="evidence" value="ECO:0007669"/>
    <property type="project" value="UniProtKB-KW"/>
</dbReference>
<dbReference type="PANTHER" id="PTHR33823">
    <property type="entry name" value="RNA POLYMERASE-BINDING TRANSCRIPTION FACTOR DKSA-RELATED"/>
    <property type="match status" value="1"/>
</dbReference>
<dbReference type="AlphaFoldDB" id="A0A1W6YZQ8"/>
<keyword evidence="7" id="KW-1185">Reference proteome</keyword>
<dbReference type="Pfam" id="PF01258">
    <property type="entry name" value="zf-dskA_traR"/>
    <property type="match status" value="1"/>
</dbReference>
<keyword evidence="3" id="KW-0862">Zinc</keyword>
<evidence type="ECO:0000313" key="6">
    <source>
        <dbReference type="EMBL" id="ARP86595.1"/>
    </source>
</evidence>
<evidence type="ECO:0000259" key="5">
    <source>
        <dbReference type="Pfam" id="PF01258"/>
    </source>
</evidence>
<reference evidence="6 7" key="1">
    <citation type="submission" date="2017-05" db="EMBL/GenBank/DDBJ databases">
        <title>Complete and WGS of Bordetella genogroups.</title>
        <authorList>
            <person name="Spilker T."/>
            <person name="LiPuma J."/>
        </authorList>
    </citation>
    <scope>NUCLEOTIDE SEQUENCE [LARGE SCALE GENOMIC DNA]</scope>
    <source>
        <strain evidence="6 7">AU17164</strain>
    </source>
</reference>
<organism evidence="6 7">
    <name type="scientific">Bordetella genomosp. 9</name>
    <dbReference type="NCBI Taxonomy" id="1416803"/>
    <lineage>
        <taxon>Bacteria</taxon>
        <taxon>Pseudomonadati</taxon>
        <taxon>Pseudomonadota</taxon>
        <taxon>Betaproteobacteria</taxon>
        <taxon>Burkholderiales</taxon>
        <taxon>Alcaligenaceae</taxon>
        <taxon>Bordetella</taxon>
    </lineage>
</organism>
<evidence type="ECO:0000256" key="3">
    <source>
        <dbReference type="ARBA" id="ARBA00022833"/>
    </source>
</evidence>
<dbReference type="Proteomes" id="UP000194139">
    <property type="component" value="Chromosome"/>
</dbReference>
<evidence type="ECO:0000313" key="7">
    <source>
        <dbReference type="Proteomes" id="UP000194139"/>
    </source>
</evidence>
<dbReference type="InterPro" id="IPR000962">
    <property type="entry name" value="Znf_DskA_TraR"/>
</dbReference>
<sequence length="129" mass="14259">MDRLEKGMSHLSSAELDALGRRLREIRARALQEIQSEAGMDAALPSGPEPRDRADLAEPLRQEEVRWAEMEIDRHTLADVERALTRLAHGEYGICVDCQAAIPQGRLFAQPAAIRCAACQAIAEATRRA</sequence>
<gene>
    <name evidence="6" type="ORF">CAL13_10530</name>
</gene>
<evidence type="ECO:0000256" key="4">
    <source>
        <dbReference type="PROSITE-ProRule" id="PRU00510"/>
    </source>
</evidence>
<keyword evidence="2" id="KW-0863">Zinc-finger</keyword>
<keyword evidence="1" id="KW-0479">Metal-binding</keyword>
<feature type="domain" description="Zinc finger DksA/TraR C4-type" evidence="5">
    <location>
        <begin position="90"/>
        <end position="124"/>
    </location>
</feature>
<dbReference type="PANTHER" id="PTHR33823:SF4">
    <property type="entry name" value="GENERAL STRESS PROTEIN 16O"/>
    <property type="match status" value="1"/>
</dbReference>
<protein>
    <recommendedName>
        <fullName evidence="5">Zinc finger DksA/TraR C4-type domain-containing protein</fullName>
    </recommendedName>
</protein>
<dbReference type="InterPro" id="IPR037187">
    <property type="entry name" value="DnaK_N"/>
</dbReference>
<dbReference type="EMBL" id="CP021109">
    <property type="protein sequence ID" value="ARP86595.1"/>
    <property type="molecule type" value="Genomic_DNA"/>
</dbReference>
<evidence type="ECO:0000256" key="1">
    <source>
        <dbReference type="ARBA" id="ARBA00022723"/>
    </source>
</evidence>
<proteinExistence type="predicted"/>
<feature type="zinc finger region" description="dksA C4-type" evidence="4">
    <location>
        <begin position="95"/>
        <end position="119"/>
    </location>
</feature>
<dbReference type="SUPFAM" id="SSF109635">
    <property type="entry name" value="DnaK suppressor protein DksA, alpha-hairpin domain"/>
    <property type="match status" value="1"/>
</dbReference>
<name>A0A1W6YZQ8_9BORD</name>
<dbReference type="Gene3D" id="1.20.120.910">
    <property type="entry name" value="DksA, coiled-coil domain"/>
    <property type="match status" value="1"/>
</dbReference>
<evidence type="ECO:0000256" key="2">
    <source>
        <dbReference type="ARBA" id="ARBA00022771"/>
    </source>
</evidence>
<dbReference type="PROSITE" id="PS51128">
    <property type="entry name" value="ZF_DKSA_2"/>
    <property type="match status" value="1"/>
</dbReference>
<dbReference type="SUPFAM" id="SSF57716">
    <property type="entry name" value="Glucocorticoid receptor-like (DNA-binding domain)"/>
    <property type="match status" value="1"/>
</dbReference>